<dbReference type="EMBL" id="QWEH01000007">
    <property type="protein sequence ID" value="RHW32004.1"/>
    <property type="molecule type" value="Genomic_DNA"/>
</dbReference>
<accession>A0A417YGW0</accession>
<protein>
    <submittedName>
        <fullName evidence="1">Uncharacterized protein</fullName>
    </submittedName>
</protein>
<evidence type="ECO:0000313" key="1">
    <source>
        <dbReference type="EMBL" id="RHW32004.1"/>
    </source>
</evidence>
<keyword evidence="2" id="KW-1185">Reference proteome</keyword>
<organism evidence="1 2">
    <name type="scientific">Oceanobacillus profundus</name>
    <dbReference type="NCBI Taxonomy" id="372463"/>
    <lineage>
        <taxon>Bacteria</taxon>
        <taxon>Bacillati</taxon>
        <taxon>Bacillota</taxon>
        <taxon>Bacilli</taxon>
        <taxon>Bacillales</taxon>
        <taxon>Bacillaceae</taxon>
        <taxon>Oceanobacillus</taxon>
    </lineage>
</organism>
<reference evidence="1 2" key="1">
    <citation type="journal article" date="2007" name="Int. J. Syst. Evol. Microbiol.">
        <title>Oceanobacillus profundus sp. nov., isolated from a deep-sea sediment core.</title>
        <authorList>
            <person name="Kim Y.G."/>
            <person name="Choi D.H."/>
            <person name="Hyun S."/>
            <person name="Cho B.C."/>
        </authorList>
    </citation>
    <scope>NUCLEOTIDE SEQUENCE [LARGE SCALE GENOMIC DNA]</scope>
    <source>
        <strain evidence="1 2">DSM 18246</strain>
    </source>
</reference>
<dbReference type="OrthoDB" id="9996636at2"/>
<sequence>MSNPTKILEYDLGIELQNLLDELKLVNEDIKLANAESGKKISQRLKEIEENVMSFNMNKLETGNFNEFFTYDADSNVIQHEVTGDNPSVTEYGYKEDGSGELKDSTKTFIDTNGNTITIHKTYMYTDGNITGIATSTTVTLPEA</sequence>
<dbReference type="RefSeq" id="WP_118889562.1">
    <property type="nucleotide sequence ID" value="NZ_PHUT01000007.1"/>
</dbReference>
<proteinExistence type="predicted"/>
<dbReference type="AlphaFoldDB" id="A0A417YGW0"/>
<name>A0A417YGW0_9BACI</name>
<comment type="caution">
    <text evidence="1">The sequence shown here is derived from an EMBL/GenBank/DDBJ whole genome shotgun (WGS) entry which is preliminary data.</text>
</comment>
<dbReference type="Proteomes" id="UP000285456">
    <property type="component" value="Unassembled WGS sequence"/>
</dbReference>
<evidence type="ECO:0000313" key="2">
    <source>
        <dbReference type="Proteomes" id="UP000285456"/>
    </source>
</evidence>
<gene>
    <name evidence="1" type="ORF">D1B32_12270</name>
</gene>